<keyword evidence="8" id="KW-1185">Reference proteome</keyword>
<protein>
    <submittedName>
        <fullName evidence="7">DgyrCDS5276</fullName>
    </submittedName>
</protein>
<evidence type="ECO:0000256" key="6">
    <source>
        <dbReference type="SAM" id="Phobius"/>
    </source>
</evidence>
<dbReference type="InterPro" id="IPR008952">
    <property type="entry name" value="Tetraspanin_EC2_sf"/>
</dbReference>
<feature type="region of interest" description="Disordered" evidence="5">
    <location>
        <begin position="403"/>
        <end position="738"/>
    </location>
</feature>
<feature type="compositionally biased region" description="Basic and acidic residues" evidence="5">
    <location>
        <begin position="512"/>
        <end position="546"/>
    </location>
</feature>
<evidence type="ECO:0000313" key="7">
    <source>
        <dbReference type="EMBL" id="CAD5116379.1"/>
    </source>
</evidence>
<feature type="compositionally biased region" description="Basic and acidic residues" evidence="5">
    <location>
        <begin position="474"/>
        <end position="483"/>
    </location>
</feature>
<keyword evidence="3 6" id="KW-1133">Transmembrane helix</keyword>
<dbReference type="InterPro" id="IPR018499">
    <property type="entry name" value="Tetraspanin/Peripherin"/>
</dbReference>
<keyword evidence="4 6" id="KW-0472">Membrane</keyword>
<feature type="transmembrane region" description="Helical" evidence="6">
    <location>
        <begin position="101"/>
        <end position="120"/>
    </location>
</feature>
<feature type="compositionally biased region" description="Basic and acidic residues" evidence="5">
    <location>
        <begin position="598"/>
        <end position="648"/>
    </location>
</feature>
<name>A0A7I8VP80_9ANNE</name>
<accession>A0A7I8VP80</accession>
<dbReference type="GO" id="GO:0005634">
    <property type="term" value="C:nucleus"/>
    <property type="evidence" value="ECO:0007669"/>
    <property type="project" value="TreeGrafter"/>
</dbReference>
<feature type="transmembrane region" description="Helical" evidence="6">
    <location>
        <begin position="57"/>
        <end position="81"/>
    </location>
</feature>
<evidence type="ECO:0000313" key="8">
    <source>
        <dbReference type="Proteomes" id="UP000549394"/>
    </source>
</evidence>
<keyword evidence="2 6" id="KW-0812">Transmembrane</keyword>
<dbReference type="GO" id="GO:0016020">
    <property type="term" value="C:membrane"/>
    <property type="evidence" value="ECO:0007669"/>
    <property type="project" value="UniProtKB-SubCell"/>
</dbReference>
<proteinExistence type="predicted"/>
<dbReference type="EMBL" id="CAJFCJ010000006">
    <property type="protein sequence ID" value="CAD5116379.1"/>
    <property type="molecule type" value="Genomic_DNA"/>
</dbReference>
<feature type="compositionally biased region" description="Basic and acidic residues" evidence="5">
    <location>
        <begin position="657"/>
        <end position="685"/>
    </location>
</feature>
<feature type="compositionally biased region" description="Basic and acidic residues" evidence="5">
    <location>
        <begin position="553"/>
        <end position="564"/>
    </location>
</feature>
<evidence type="ECO:0000256" key="1">
    <source>
        <dbReference type="ARBA" id="ARBA00004141"/>
    </source>
</evidence>
<evidence type="ECO:0000256" key="3">
    <source>
        <dbReference type="ARBA" id="ARBA00022989"/>
    </source>
</evidence>
<feature type="transmembrane region" description="Helical" evidence="6">
    <location>
        <begin position="259"/>
        <end position="280"/>
    </location>
</feature>
<feature type="compositionally biased region" description="Acidic residues" evidence="5">
    <location>
        <begin position="413"/>
        <end position="464"/>
    </location>
</feature>
<evidence type="ECO:0000256" key="4">
    <source>
        <dbReference type="ARBA" id="ARBA00023136"/>
    </source>
</evidence>
<dbReference type="SUPFAM" id="SSF48652">
    <property type="entry name" value="Tetraspanin"/>
    <property type="match status" value="1"/>
</dbReference>
<dbReference type="OrthoDB" id="9836210at2759"/>
<comment type="caution">
    <text evidence="7">The sequence shown here is derived from an EMBL/GenBank/DDBJ whole genome shotgun (WGS) entry which is preliminary data.</text>
</comment>
<feature type="compositionally biased region" description="Basic residues" evidence="5">
    <location>
        <begin position="718"/>
        <end position="727"/>
    </location>
</feature>
<dbReference type="Pfam" id="PF00335">
    <property type="entry name" value="Tetraspanin"/>
    <property type="match status" value="1"/>
</dbReference>
<comment type="subcellular location">
    <subcellularLocation>
        <location evidence="1">Membrane</location>
        <topology evidence="1">Multi-pass membrane protein</topology>
    </subcellularLocation>
</comment>
<feature type="compositionally biased region" description="Basic and acidic residues" evidence="5">
    <location>
        <begin position="490"/>
        <end position="502"/>
    </location>
</feature>
<gene>
    <name evidence="7" type="ORF">DGYR_LOCUS5017</name>
</gene>
<evidence type="ECO:0000256" key="2">
    <source>
        <dbReference type="ARBA" id="ARBA00022692"/>
    </source>
</evidence>
<dbReference type="PANTHER" id="PTHR15657:SF1">
    <property type="entry name" value="THYROID TRANSCRIPTION FACTOR 1-ASSOCIATED PROTEIN 26"/>
    <property type="match status" value="1"/>
</dbReference>
<dbReference type="Gene3D" id="1.10.1450.10">
    <property type="entry name" value="Tetraspanin"/>
    <property type="match status" value="1"/>
</dbReference>
<dbReference type="PANTHER" id="PTHR15657">
    <property type="entry name" value="THYROID TRANSCRIPTION FACTOR 1-ASSOCIATED PROTEIN 26"/>
    <property type="match status" value="1"/>
</dbReference>
<reference evidence="7 8" key="1">
    <citation type="submission" date="2020-08" db="EMBL/GenBank/DDBJ databases">
        <authorList>
            <person name="Hejnol A."/>
        </authorList>
    </citation>
    <scope>NUCLEOTIDE SEQUENCE [LARGE SCALE GENOMIC DNA]</scope>
</reference>
<dbReference type="AlphaFoldDB" id="A0A7I8VP80"/>
<organism evidence="7 8">
    <name type="scientific">Dimorphilus gyrociliatus</name>
    <dbReference type="NCBI Taxonomy" id="2664684"/>
    <lineage>
        <taxon>Eukaryota</taxon>
        <taxon>Metazoa</taxon>
        <taxon>Spiralia</taxon>
        <taxon>Lophotrochozoa</taxon>
        <taxon>Annelida</taxon>
        <taxon>Polychaeta</taxon>
        <taxon>Polychaeta incertae sedis</taxon>
        <taxon>Dinophilidae</taxon>
        <taxon>Dimorphilus</taxon>
    </lineage>
</organism>
<sequence length="763" mass="86581">MEKDVKTGVKHIKETRKKAQKIAKKKGKKAIKFAGKTLKKSKPLPLFSIFESGRTNLLFLLLIGNGIFFLLSLVQIIWGSIAGKELNEALKVPQFQTAQRVNLATLMGVLAGFQMTLTLFSSWINYFVYKGVITVAVDQVQTVVDEIFEKGMKSDKYLKMKPVLDKMQFTHQCCGKNSPDEWFTVGWQEALQQDGNIFQTIENSVPASCCMRDAPSPCINKNVVEPGIITGYNWKNGNKVSVNQIGCSKIIGSYMNDRFIYPFKCYIGILLALSVIKFLLQRILETSITEACKYDLPFSADDPAYGYIFKGWGSTPPNLLEDASKVYAYELCKQAGVDPSMIFGEGETLAIVMSNLGCKTAKECSNFIKKCEEDFKERLNEESDENHKYKELLRLAQELESEAVQAQISGEESNVDDESIEQKDEEEIDHVEESDKDENDDEDDEESHDNSEEEKEDPESDNEQEDVKNGGVNIDKDLTEKKLTPKSKKKEQTIKTTTDKSKRQGQQKKLKKTTDEHRDKKADRETKKKKDLTKDEEVGKITEGKKANRSKKVQKEDKEGENQKIKKSPTSKGVKGESNVQKSQKDIKSKVKATQETTQKKPTNEARQDKKKQIPHKDQENRQKLKETKTTDAERQPKKKATADEKQGKSLNRAHKKQETTESKTKQEATPKRKKDREAKTDGKLIENPAQVNTKEKATKRAKSPRGQGRDEDDNERGKKRQIRFSSRKLSDFVGSPSVQFGDFTVHAEDEIVQRLRLIGSNH</sequence>
<dbReference type="Proteomes" id="UP000549394">
    <property type="component" value="Unassembled WGS sequence"/>
</dbReference>
<evidence type="ECO:0000256" key="5">
    <source>
        <dbReference type="SAM" id="MobiDB-lite"/>
    </source>
</evidence>